<accession>A0A7S8CAQ4</accession>
<feature type="domain" description="Methyltransferase FkbM" evidence="1">
    <location>
        <begin position="96"/>
        <end position="256"/>
    </location>
</feature>
<dbReference type="RefSeq" id="WP_239674054.1">
    <property type="nucleotide sequence ID" value="NZ_CP049742.1"/>
</dbReference>
<dbReference type="InterPro" id="IPR053188">
    <property type="entry name" value="FkbM_Methyltransferase"/>
</dbReference>
<dbReference type="PANTHER" id="PTHR36973">
    <property type="entry name" value="SLL1456 PROTEIN-RELATED"/>
    <property type="match status" value="1"/>
</dbReference>
<organism evidence="2 3">
    <name type="scientific">Mangrovibacillus cuniculi</name>
    <dbReference type="NCBI Taxonomy" id="2593652"/>
    <lineage>
        <taxon>Bacteria</taxon>
        <taxon>Bacillati</taxon>
        <taxon>Bacillota</taxon>
        <taxon>Bacilli</taxon>
        <taxon>Bacillales</taxon>
        <taxon>Bacillaceae</taxon>
        <taxon>Mangrovibacillus</taxon>
    </lineage>
</organism>
<dbReference type="AlphaFoldDB" id="A0A7S8CAQ4"/>
<sequence length="305" mass="35246">MPMKAVLRKPIFSRMWERHPRIWKIIIDFGVFLKYKTINSTKLPSKVTLPTGQGIFVNAAENRGKAILLKDGVTQESLTAFWVKTVEEFKPTIVLDIGVNYGECIFSTVYDKSTSIYGIEANEKLLPYIIQSKEQHPNREQMNIIQAFASDRSKGEQIFYVDTHWSGTSSASHEPQHKMVEATTVQTISVDDLLEQSVQESDRLLFKIDVEGFEAYVIKGMERILRRMDNVIGFMEFDSYYIQKSGVNVDMFLEKLQRDFTISFYSHEQTIVQLDDMNVNNLQNYFGTEYVHTDFILEKRASTLS</sequence>
<protein>
    <submittedName>
        <fullName evidence="2">FkbM family methyltransferase</fullName>
    </submittedName>
</protein>
<dbReference type="PANTHER" id="PTHR36973:SF4">
    <property type="entry name" value="NODULATION PROTEIN"/>
    <property type="match status" value="1"/>
</dbReference>
<name>A0A7S8CAQ4_9BACI</name>
<evidence type="ECO:0000259" key="1">
    <source>
        <dbReference type="Pfam" id="PF05050"/>
    </source>
</evidence>
<dbReference type="KEGG" id="mcui:G8O30_05900"/>
<evidence type="ECO:0000313" key="2">
    <source>
        <dbReference type="EMBL" id="QPC46532.1"/>
    </source>
</evidence>
<keyword evidence="2" id="KW-0489">Methyltransferase</keyword>
<dbReference type="GO" id="GO:0032259">
    <property type="term" value="P:methylation"/>
    <property type="evidence" value="ECO:0007669"/>
    <property type="project" value="UniProtKB-KW"/>
</dbReference>
<gene>
    <name evidence="2" type="ORF">G8O30_05900</name>
</gene>
<dbReference type="GO" id="GO:0008171">
    <property type="term" value="F:O-methyltransferase activity"/>
    <property type="evidence" value="ECO:0007669"/>
    <property type="project" value="TreeGrafter"/>
</dbReference>
<keyword evidence="3" id="KW-1185">Reference proteome</keyword>
<reference evidence="2 3" key="1">
    <citation type="submission" date="2019-07" db="EMBL/GenBank/DDBJ databases">
        <title>Genome sequence of 2 isolates from Red Sea Mangroves.</title>
        <authorList>
            <person name="Sefrji F."/>
            <person name="Michoud G."/>
            <person name="Merlino G."/>
            <person name="Daffonchio D."/>
        </authorList>
    </citation>
    <scope>NUCLEOTIDE SEQUENCE [LARGE SCALE GENOMIC DNA]</scope>
    <source>
        <strain evidence="2 3">R1DC41</strain>
    </source>
</reference>
<dbReference type="NCBIfam" id="TIGR01444">
    <property type="entry name" value="fkbM_fam"/>
    <property type="match status" value="1"/>
</dbReference>
<dbReference type="Gene3D" id="3.40.50.150">
    <property type="entry name" value="Vaccinia Virus protein VP39"/>
    <property type="match status" value="1"/>
</dbReference>
<proteinExistence type="predicted"/>
<dbReference type="Proteomes" id="UP000593626">
    <property type="component" value="Chromosome"/>
</dbReference>
<dbReference type="InterPro" id="IPR006342">
    <property type="entry name" value="FkbM_mtfrase"/>
</dbReference>
<dbReference type="SUPFAM" id="SSF53335">
    <property type="entry name" value="S-adenosyl-L-methionine-dependent methyltransferases"/>
    <property type="match status" value="1"/>
</dbReference>
<dbReference type="InterPro" id="IPR029063">
    <property type="entry name" value="SAM-dependent_MTases_sf"/>
</dbReference>
<dbReference type="Pfam" id="PF05050">
    <property type="entry name" value="Methyltransf_21"/>
    <property type="match status" value="1"/>
</dbReference>
<evidence type="ECO:0000313" key="3">
    <source>
        <dbReference type="Proteomes" id="UP000593626"/>
    </source>
</evidence>
<dbReference type="EMBL" id="CP049742">
    <property type="protein sequence ID" value="QPC46532.1"/>
    <property type="molecule type" value="Genomic_DNA"/>
</dbReference>
<keyword evidence="2" id="KW-0808">Transferase</keyword>